<proteinExistence type="predicted"/>
<keyword evidence="1" id="KW-0812">Transmembrane</keyword>
<dbReference type="EMBL" id="LGTE01000015">
    <property type="protein sequence ID" value="KNZ69238.1"/>
    <property type="molecule type" value="Genomic_DNA"/>
</dbReference>
<dbReference type="Proteomes" id="UP000037175">
    <property type="component" value="Unassembled WGS sequence"/>
</dbReference>
<comment type="caution">
    <text evidence="2">The sequence shown here is derived from an EMBL/GenBank/DDBJ whole genome shotgun (WGS) entry which is preliminary data.</text>
</comment>
<dbReference type="AlphaFoldDB" id="A0A0L6W1G6"/>
<protein>
    <submittedName>
        <fullName evidence="2">Uncharacterized protein</fullName>
    </submittedName>
</protein>
<sequence>MCGYSHYPGVTYPFYPPMGGCPMPYYGYMPGYMPGMYPGMPGYMPGWHPDIYSAEAATDTEIQAGANPENYADPNISAQLFWPWRFRFFFPFFFPFFWFWW</sequence>
<organism evidence="2 3">
    <name type="scientific">Thermincola ferriacetica</name>
    <dbReference type="NCBI Taxonomy" id="281456"/>
    <lineage>
        <taxon>Bacteria</taxon>
        <taxon>Bacillati</taxon>
        <taxon>Bacillota</taxon>
        <taxon>Clostridia</taxon>
        <taxon>Eubacteriales</taxon>
        <taxon>Thermincolaceae</taxon>
        <taxon>Thermincola</taxon>
    </lineage>
</organism>
<evidence type="ECO:0000313" key="2">
    <source>
        <dbReference type="EMBL" id="KNZ69238.1"/>
    </source>
</evidence>
<evidence type="ECO:0000256" key="1">
    <source>
        <dbReference type="SAM" id="Phobius"/>
    </source>
</evidence>
<keyword evidence="1" id="KW-0472">Membrane</keyword>
<evidence type="ECO:0000313" key="3">
    <source>
        <dbReference type="Proteomes" id="UP000037175"/>
    </source>
</evidence>
<name>A0A0L6W1G6_9FIRM</name>
<accession>A0A0L6W1G6</accession>
<keyword evidence="3" id="KW-1185">Reference proteome</keyword>
<keyword evidence="1" id="KW-1133">Transmembrane helix</keyword>
<gene>
    <name evidence="2" type="ORF">Tfer_2184</name>
</gene>
<reference evidence="3" key="1">
    <citation type="submission" date="2015-07" db="EMBL/GenBank/DDBJ databases">
        <title>Complete Genome of Thermincola ferriacetica strain Z-0001T.</title>
        <authorList>
            <person name="Lusk B."/>
            <person name="Badalamenti J.P."/>
            <person name="Parameswaran P."/>
            <person name="Bond D.R."/>
            <person name="Torres C.I."/>
        </authorList>
    </citation>
    <scope>NUCLEOTIDE SEQUENCE [LARGE SCALE GENOMIC DNA]</scope>
    <source>
        <strain evidence="3">Z-0001</strain>
    </source>
</reference>
<feature type="transmembrane region" description="Helical" evidence="1">
    <location>
        <begin position="84"/>
        <end position="100"/>
    </location>
</feature>